<sequence length="456" mass="47881">MSGYVGGIASQRAPVVVALLLGCAAAATAVPAVVGGVRPWHLLVILALTLASCNNPTGLARLRLGGIEILAVLLSGWLFFAELANSHELRFGAEPVSATLPVFLLLAYWASRIALAGTSDVAPFLRSFVAPGYFVALLAIGQALLPDQFRFVTVLAPSEALEARFDTTILIRATGLTGHWTGFGHYITVCIAVACILLLTRGANARASFRTFIGLGVLLAGAFATTTFTTIGVSLVLVALTVVLNGVRLDVVLAAGIAAAVVIWVFGDIFFGRWAEQGVGQVRIEGIPSWTPNTIAYRIKIWAEQTLPAISERPVTGWGSGLYSFSDPGRLYPRNLVWGSAESQWLASSVQSGIPAAVLVLALYVAVLVRLSPHKTNMPQQARAVFRALVIATIVASMLSPALTNHGFPVAFWAALGALVSWTGDQCGTGSAGSATVAVRVPSHSSSEQVDEDGKP</sequence>
<keyword evidence="1" id="KW-1133">Transmembrane helix</keyword>
<gene>
    <name evidence="2" type="ORF">RH861_05820</name>
</gene>
<feature type="transmembrane region" description="Helical" evidence="1">
    <location>
        <begin position="64"/>
        <end position="84"/>
    </location>
</feature>
<keyword evidence="1" id="KW-0812">Transmembrane</keyword>
<name>A0ABU1FIJ2_9MICO</name>
<evidence type="ECO:0000256" key="1">
    <source>
        <dbReference type="SAM" id="Phobius"/>
    </source>
</evidence>
<dbReference type="PANTHER" id="PTHR37422:SF13">
    <property type="entry name" value="LIPOPOLYSACCHARIDE BIOSYNTHESIS PROTEIN PA4999-RELATED"/>
    <property type="match status" value="1"/>
</dbReference>
<dbReference type="PANTHER" id="PTHR37422">
    <property type="entry name" value="TEICHURONIC ACID BIOSYNTHESIS PROTEIN TUAE"/>
    <property type="match status" value="1"/>
</dbReference>
<reference evidence="3" key="1">
    <citation type="submission" date="2023-07" db="EMBL/GenBank/DDBJ databases">
        <title>Description of three actinobacteria isolated from air of manufacturing shop in a pharmaceutical factory.</title>
        <authorList>
            <person name="Zhang D.-F."/>
        </authorList>
    </citation>
    <scope>NUCLEOTIDE SEQUENCE [LARGE SCALE GENOMIC DNA]</scope>
    <source>
        <strain evidence="3">CCTCC AB 2011122</strain>
    </source>
</reference>
<keyword evidence="1" id="KW-0472">Membrane</keyword>
<feature type="transmembrane region" description="Helical" evidence="1">
    <location>
        <begin position="96"/>
        <end position="115"/>
    </location>
</feature>
<evidence type="ECO:0000313" key="2">
    <source>
        <dbReference type="EMBL" id="MDR5691580.1"/>
    </source>
</evidence>
<dbReference type="GO" id="GO:0016874">
    <property type="term" value="F:ligase activity"/>
    <property type="evidence" value="ECO:0007669"/>
    <property type="project" value="UniProtKB-KW"/>
</dbReference>
<feature type="transmembrane region" description="Helical" evidence="1">
    <location>
        <begin position="212"/>
        <end position="245"/>
    </location>
</feature>
<feature type="transmembrane region" description="Helical" evidence="1">
    <location>
        <begin position="183"/>
        <end position="200"/>
    </location>
</feature>
<comment type="caution">
    <text evidence="2">The sequence shown here is derived from an EMBL/GenBank/DDBJ whole genome shotgun (WGS) entry which is preliminary data.</text>
</comment>
<accession>A0ABU1FIJ2</accession>
<proteinExistence type="predicted"/>
<organism evidence="2 3">
    <name type="scientific">Agromyces indicus</name>
    <dbReference type="NCBI Taxonomy" id="758919"/>
    <lineage>
        <taxon>Bacteria</taxon>
        <taxon>Bacillati</taxon>
        <taxon>Actinomycetota</taxon>
        <taxon>Actinomycetes</taxon>
        <taxon>Micrococcales</taxon>
        <taxon>Microbacteriaceae</taxon>
        <taxon>Agromyces</taxon>
    </lineage>
</organism>
<dbReference type="InterPro" id="IPR051533">
    <property type="entry name" value="WaaL-like"/>
</dbReference>
<feature type="transmembrane region" description="Helical" evidence="1">
    <location>
        <begin position="251"/>
        <end position="271"/>
    </location>
</feature>
<feature type="transmembrane region" description="Helical" evidence="1">
    <location>
        <begin position="127"/>
        <end position="145"/>
    </location>
</feature>
<keyword evidence="3" id="KW-1185">Reference proteome</keyword>
<feature type="transmembrane region" description="Helical" evidence="1">
    <location>
        <begin position="384"/>
        <end position="403"/>
    </location>
</feature>
<protein>
    <submittedName>
        <fullName evidence="2">O-antigen ligase family protein</fullName>
    </submittedName>
</protein>
<dbReference type="Proteomes" id="UP001260072">
    <property type="component" value="Unassembled WGS sequence"/>
</dbReference>
<dbReference type="RefSeq" id="WP_310520187.1">
    <property type="nucleotide sequence ID" value="NZ_BAABBS010000003.1"/>
</dbReference>
<dbReference type="EMBL" id="JAVKGS010000001">
    <property type="protein sequence ID" value="MDR5691580.1"/>
    <property type="molecule type" value="Genomic_DNA"/>
</dbReference>
<evidence type="ECO:0000313" key="3">
    <source>
        <dbReference type="Proteomes" id="UP001260072"/>
    </source>
</evidence>
<keyword evidence="2" id="KW-0436">Ligase</keyword>